<dbReference type="AlphaFoldDB" id="A0A444VWS9"/>
<protein>
    <submittedName>
        <fullName evidence="1">Uncharacterized protein</fullName>
    </submittedName>
</protein>
<evidence type="ECO:0000313" key="2">
    <source>
        <dbReference type="Proteomes" id="UP000290433"/>
    </source>
</evidence>
<comment type="caution">
    <text evidence="1">The sequence shown here is derived from an EMBL/GenBank/DDBJ whole genome shotgun (WGS) entry which is preliminary data.</text>
</comment>
<proteinExistence type="predicted"/>
<reference evidence="1 2" key="1">
    <citation type="submission" date="2014-12" db="EMBL/GenBank/DDBJ databases">
        <title>Genome sequence of Flavobacterium anhuiense RCM74.</title>
        <authorList>
            <person name="Kim J.F."/>
            <person name="Song J.Y."/>
            <person name="Kwak M.-J."/>
            <person name="Lee S.-W."/>
        </authorList>
    </citation>
    <scope>NUCLEOTIDE SEQUENCE [LARGE SCALE GENOMIC DNA]</scope>
    <source>
        <strain evidence="1 2">RCM74</strain>
    </source>
</reference>
<dbReference type="EMBL" id="JUIV01000011">
    <property type="protein sequence ID" value="RYJ38041.1"/>
    <property type="molecule type" value="Genomic_DNA"/>
</dbReference>
<dbReference type="Proteomes" id="UP000290433">
    <property type="component" value="Unassembled WGS sequence"/>
</dbReference>
<name>A0A444VWS9_9FLAO</name>
<accession>A0A444VWS9</accession>
<evidence type="ECO:0000313" key="1">
    <source>
        <dbReference type="EMBL" id="RYJ38041.1"/>
    </source>
</evidence>
<sequence length="46" mass="5565">MFALFNFSSRRTKIERIIGLDSSNSHSLKIDMIYNYLQRFFIVFPF</sequence>
<gene>
    <name evidence="1" type="ORF">NU08_2944</name>
</gene>
<organism evidence="1 2">
    <name type="scientific">Flavobacterium anhuiense</name>
    <dbReference type="NCBI Taxonomy" id="459526"/>
    <lineage>
        <taxon>Bacteria</taxon>
        <taxon>Pseudomonadati</taxon>
        <taxon>Bacteroidota</taxon>
        <taxon>Flavobacteriia</taxon>
        <taxon>Flavobacteriales</taxon>
        <taxon>Flavobacteriaceae</taxon>
        <taxon>Flavobacterium</taxon>
    </lineage>
</organism>